<evidence type="ECO:0000313" key="3">
    <source>
        <dbReference type="Proteomes" id="UP001162131"/>
    </source>
</evidence>
<proteinExistence type="predicted"/>
<comment type="caution">
    <text evidence="2">The sequence shown here is derived from an EMBL/GenBank/DDBJ whole genome shotgun (WGS) entry which is preliminary data.</text>
</comment>
<dbReference type="EMBL" id="CAJZBQ010000056">
    <property type="protein sequence ID" value="CAG9333337.1"/>
    <property type="molecule type" value="Genomic_DNA"/>
</dbReference>
<gene>
    <name evidence="2" type="ORF">BSTOLATCC_MIC58150</name>
</gene>
<keyword evidence="1" id="KW-0472">Membrane</keyword>
<dbReference type="AlphaFoldDB" id="A0AAU9K524"/>
<keyword evidence="1" id="KW-0812">Transmembrane</keyword>
<evidence type="ECO:0000313" key="2">
    <source>
        <dbReference type="EMBL" id="CAG9333337.1"/>
    </source>
</evidence>
<accession>A0AAU9K524</accession>
<organism evidence="2 3">
    <name type="scientific">Blepharisma stoltei</name>
    <dbReference type="NCBI Taxonomy" id="1481888"/>
    <lineage>
        <taxon>Eukaryota</taxon>
        <taxon>Sar</taxon>
        <taxon>Alveolata</taxon>
        <taxon>Ciliophora</taxon>
        <taxon>Postciliodesmatophora</taxon>
        <taxon>Heterotrichea</taxon>
        <taxon>Heterotrichida</taxon>
        <taxon>Blepharismidae</taxon>
        <taxon>Blepharisma</taxon>
    </lineage>
</organism>
<name>A0AAU9K524_9CILI</name>
<reference evidence="2" key="1">
    <citation type="submission" date="2021-09" db="EMBL/GenBank/DDBJ databases">
        <authorList>
            <consortium name="AG Swart"/>
            <person name="Singh M."/>
            <person name="Singh A."/>
            <person name="Seah K."/>
            <person name="Emmerich C."/>
        </authorList>
    </citation>
    <scope>NUCLEOTIDE SEQUENCE</scope>
    <source>
        <strain evidence="2">ATCC30299</strain>
    </source>
</reference>
<feature type="transmembrane region" description="Helical" evidence="1">
    <location>
        <begin position="53"/>
        <end position="72"/>
    </location>
</feature>
<dbReference type="Proteomes" id="UP001162131">
    <property type="component" value="Unassembled WGS sequence"/>
</dbReference>
<keyword evidence="1" id="KW-1133">Transmembrane helix</keyword>
<protein>
    <submittedName>
        <fullName evidence="2">Uncharacterized protein</fullName>
    </submittedName>
</protein>
<keyword evidence="3" id="KW-1185">Reference proteome</keyword>
<sequence length="96" mass="11329">MNSLLLNPCWKYYICISILFAIRKNDDFNQLCKWWQLKSLWKFGKQMFNYQHVAGKLVPIGCFGILMCIIGNAIAWPLWGSIGSILLLTIFFKHWR</sequence>
<evidence type="ECO:0000256" key="1">
    <source>
        <dbReference type="SAM" id="Phobius"/>
    </source>
</evidence>